<evidence type="ECO:0000313" key="2">
    <source>
        <dbReference type="Proteomes" id="UP001432322"/>
    </source>
</evidence>
<name>A0AAV5V8Z8_9BILA</name>
<dbReference type="EMBL" id="BTSY01000002">
    <property type="protein sequence ID" value="GMT14385.1"/>
    <property type="molecule type" value="Genomic_DNA"/>
</dbReference>
<evidence type="ECO:0000313" key="1">
    <source>
        <dbReference type="EMBL" id="GMT14385.1"/>
    </source>
</evidence>
<protein>
    <submittedName>
        <fullName evidence="1">Uncharacterized protein</fullName>
    </submittedName>
</protein>
<accession>A0AAV5V8Z8</accession>
<organism evidence="1 2">
    <name type="scientific">Pristionchus fissidentatus</name>
    <dbReference type="NCBI Taxonomy" id="1538716"/>
    <lineage>
        <taxon>Eukaryota</taxon>
        <taxon>Metazoa</taxon>
        <taxon>Ecdysozoa</taxon>
        <taxon>Nematoda</taxon>
        <taxon>Chromadorea</taxon>
        <taxon>Rhabditida</taxon>
        <taxon>Rhabditina</taxon>
        <taxon>Diplogasteromorpha</taxon>
        <taxon>Diplogasteroidea</taxon>
        <taxon>Neodiplogasteridae</taxon>
        <taxon>Pristionchus</taxon>
    </lineage>
</organism>
<comment type="caution">
    <text evidence="1">The sequence shown here is derived from an EMBL/GenBank/DDBJ whole genome shotgun (WGS) entry which is preliminary data.</text>
</comment>
<keyword evidence="2" id="KW-1185">Reference proteome</keyword>
<proteinExistence type="predicted"/>
<dbReference type="Proteomes" id="UP001432322">
    <property type="component" value="Unassembled WGS sequence"/>
</dbReference>
<gene>
    <name evidence="1" type="ORF">PFISCL1PPCAC_5682</name>
</gene>
<sequence>MLCNDCTNGICVQFRRSSVMICCQSHESVCGEGSEVEQRGGVPVDCTNETCSQGYECTPTSNSQKVCCSMAGCSNGSRSSRSCAGGCLSGEKCEEIGGDRWCCPLDEEEEE</sequence>
<dbReference type="AlphaFoldDB" id="A0AAV5V8Z8"/>
<reference evidence="1" key="1">
    <citation type="submission" date="2023-10" db="EMBL/GenBank/DDBJ databases">
        <title>Genome assembly of Pristionchus species.</title>
        <authorList>
            <person name="Yoshida K."/>
            <person name="Sommer R.J."/>
        </authorList>
    </citation>
    <scope>NUCLEOTIDE SEQUENCE</scope>
    <source>
        <strain evidence="1">RS5133</strain>
    </source>
</reference>
<dbReference type="SMART" id="SM00289">
    <property type="entry name" value="WR1"/>
    <property type="match status" value="2"/>
</dbReference>
<dbReference type="InterPro" id="IPR006150">
    <property type="entry name" value="Cys_repeat_1"/>
</dbReference>
<feature type="non-terminal residue" evidence="1">
    <location>
        <position position="111"/>
    </location>
</feature>